<sequence length="100" mass="11182">MAIVGKFVQQPSETLDYDMDFSEFLPIDDTITSATVKVQSITSGADVPYSVFGRSFAVQHQRVKVWCIKPAAGRYKITVLAVTNDGREKENEFTMTVKDD</sequence>
<dbReference type="Pfam" id="PF23148">
    <property type="entry name" value="Gp77"/>
    <property type="match status" value="1"/>
</dbReference>
<dbReference type="Proteomes" id="UP000562492">
    <property type="component" value="Unassembled WGS sequence"/>
</dbReference>
<evidence type="ECO:0000313" key="2">
    <source>
        <dbReference type="Proteomes" id="UP000562492"/>
    </source>
</evidence>
<gene>
    <name evidence="1" type="ORF">HNP33_003056</name>
</gene>
<organism evidence="1 2">
    <name type="scientific">Comamonas odontotermitis</name>
    <dbReference type="NCBI Taxonomy" id="379895"/>
    <lineage>
        <taxon>Bacteria</taxon>
        <taxon>Pseudomonadati</taxon>
        <taxon>Pseudomonadota</taxon>
        <taxon>Betaproteobacteria</taxon>
        <taxon>Burkholderiales</taxon>
        <taxon>Comamonadaceae</taxon>
        <taxon>Comamonas</taxon>
    </lineage>
</organism>
<dbReference type="RefSeq" id="WP_184709941.1">
    <property type="nucleotide sequence ID" value="NZ_JACHKZ010000021.1"/>
</dbReference>
<evidence type="ECO:0000313" key="1">
    <source>
        <dbReference type="EMBL" id="MBB6578951.1"/>
    </source>
</evidence>
<protein>
    <submittedName>
        <fullName evidence="1">Uncharacterized protein</fullName>
    </submittedName>
</protein>
<dbReference type="InterPro" id="IPR056928">
    <property type="entry name" value="Gp77-like"/>
</dbReference>
<reference evidence="1 2" key="1">
    <citation type="submission" date="2020-08" db="EMBL/GenBank/DDBJ databases">
        <title>Functional genomics of gut bacteria from endangered species of beetles.</title>
        <authorList>
            <person name="Carlos-Shanley C."/>
        </authorList>
    </citation>
    <scope>NUCLEOTIDE SEQUENCE [LARGE SCALE GENOMIC DNA]</scope>
    <source>
        <strain evidence="1 2">S00124</strain>
    </source>
</reference>
<keyword evidence="2" id="KW-1185">Reference proteome</keyword>
<comment type="caution">
    <text evidence="1">The sequence shown here is derived from an EMBL/GenBank/DDBJ whole genome shotgun (WGS) entry which is preliminary data.</text>
</comment>
<name>A0ABR6RIG5_9BURK</name>
<proteinExistence type="predicted"/>
<accession>A0ABR6RIG5</accession>
<dbReference type="EMBL" id="JACHKZ010000021">
    <property type="protein sequence ID" value="MBB6578951.1"/>
    <property type="molecule type" value="Genomic_DNA"/>
</dbReference>